<name>A0A9Q3JFY3_9BASI</name>
<comment type="caution">
    <text evidence="1">The sequence shown here is derived from an EMBL/GenBank/DDBJ whole genome shotgun (WGS) entry which is preliminary data.</text>
</comment>
<proteinExistence type="predicted"/>
<evidence type="ECO:0000313" key="2">
    <source>
        <dbReference type="Proteomes" id="UP000765509"/>
    </source>
</evidence>
<organism evidence="1 2">
    <name type="scientific">Austropuccinia psidii MF-1</name>
    <dbReference type="NCBI Taxonomy" id="1389203"/>
    <lineage>
        <taxon>Eukaryota</taxon>
        <taxon>Fungi</taxon>
        <taxon>Dikarya</taxon>
        <taxon>Basidiomycota</taxon>
        <taxon>Pucciniomycotina</taxon>
        <taxon>Pucciniomycetes</taxon>
        <taxon>Pucciniales</taxon>
        <taxon>Sphaerophragmiaceae</taxon>
        <taxon>Austropuccinia</taxon>
    </lineage>
</organism>
<accession>A0A9Q3JFY3</accession>
<keyword evidence="2" id="KW-1185">Reference proteome</keyword>
<dbReference type="OrthoDB" id="7691805at2759"/>
<dbReference type="EMBL" id="AVOT02070980">
    <property type="protein sequence ID" value="MBW0561404.1"/>
    <property type="molecule type" value="Genomic_DNA"/>
</dbReference>
<reference evidence="1" key="1">
    <citation type="submission" date="2021-03" db="EMBL/GenBank/DDBJ databases">
        <title>Draft genome sequence of rust myrtle Austropuccinia psidii MF-1, a brazilian biotype.</title>
        <authorList>
            <person name="Quecine M.C."/>
            <person name="Pachon D.M.R."/>
            <person name="Bonatelli M.L."/>
            <person name="Correr F.H."/>
            <person name="Franceschini L.M."/>
            <person name="Leite T.F."/>
            <person name="Margarido G.R.A."/>
            <person name="Almeida C.A."/>
            <person name="Ferrarezi J.A."/>
            <person name="Labate C.A."/>
        </authorList>
    </citation>
    <scope>NUCLEOTIDE SEQUENCE</scope>
    <source>
        <strain evidence="1">MF-1</strain>
    </source>
</reference>
<dbReference type="AlphaFoldDB" id="A0A9Q3JFY3"/>
<sequence>MSVGKANGLQTPVLGHGNVQFLSNNKKVTLHFLYVPDLAETLISMGKLWELGFTIHRTQDHLFSIKMGNSTLMNRKLSNNLFILKMQLFFLKSEVASISKSPEFLHKRVGNPVNDILQRIHPNIRNIGFCQACSLRNSKQLPYKGTLAWGEAPGHKIHSDLSGRISPPSIGGGNYYLKLMDD</sequence>
<protein>
    <submittedName>
        <fullName evidence="1">Uncharacterized protein</fullName>
    </submittedName>
</protein>
<dbReference type="Proteomes" id="UP000765509">
    <property type="component" value="Unassembled WGS sequence"/>
</dbReference>
<evidence type="ECO:0000313" key="1">
    <source>
        <dbReference type="EMBL" id="MBW0561404.1"/>
    </source>
</evidence>
<gene>
    <name evidence="1" type="ORF">O181_101119</name>
</gene>